<keyword evidence="3" id="KW-0902">Two-component regulatory system</keyword>
<keyword evidence="4" id="KW-1133">Transmembrane helix</keyword>
<evidence type="ECO:0000256" key="1">
    <source>
        <dbReference type="ARBA" id="ARBA00022679"/>
    </source>
</evidence>
<keyword evidence="1" id="KW-0808">Transferase</keyword>
<dbReference type="Pfam" id="PF07730">
    <property type="entry name" value="HisKA_3"/>
    <property type="match status" value="1"/>
</dbReference>
<feature type="domain" description="Signal transduction histidine kinase subgroup 3 dimerisation and phosphoacceptor" evidence="5">
    <location>
        <begin position="191"/>
        <end position="251"/>
    </location>
</feature>
<name>A0ABN2SRQ9_9PSEU</name>
<evidence type="ECO:0000256" key="2">
    <source>
        <dbReference type="ARBA" id="ARBA00022777"/>
    </source>
</evidence>
<reference evidence="6 7" key="1">
    <citation type="journal article" date="2019" name="Int. J. Syst. Evol. Microbiol.">
        <title>The Global Catalogue of Microorganisms (GCM) 10K type strain sequencing project: providing services to taxonomists for standard genome sequencing and annotation.</title>
        <authorList>
            <consortium name="The Broad Institute Genomics Platform"/>
            <consortium name="The Broad Institute Genome Sequencing Center for Infectious Disease"/>
            <person name="Wu L."/>
            <person name="Ma J."/>
        </authorList>
    </citation>
    <scope>NUCLEOTIDE SEQUENCE [LARGE SCALE GENOMIC DNA]</scope>
    <source>
        <strain evidence="6 7">JCM 14545</strain>
    </source>
</reference>
<dbReference type="Gene3D" id="1.20.5.1930">
    <property type="match status" value="1"/>
</dbReference>
<evidence type="ECO:0000256" key="3">
    <source>
        <dbReference type="ARBA" id="ARBA00023012"/>
    </source>
</evidence>
<keyword evidence="4" id="KW-0472">Membrane</keyword>
<dbReference type="RefSeq" id="WP_344431289.1">
    <property type="nucleotide sequence ID" value="NZ_BAAANN010000059.1"/>
</dbReference>
<keyword evidence="4" id="KW-0812">Transmembrane</keyword>
<dbReference type="Gene3D" id="3.30.565.10">
    <property type="entry name" value="Histidine kinase-like ATPase, C-terminal domain"/>
    <property type="match status" value="1"/>
</dbReference>
<evidence type="ECO:0000313" key="6">
    <source>
        <dbReference type="EMBL" id="GAA1991384.1"/>
    </source>
</evidence>
<organism evidence="6 7">
    <name type="scientific">Amycolatopsis minnesotensis</name>
    <dbReference type="NCBI Taxonomy" id="337894"/>
    <lineage>
        <taxon>Bacteria</taxon>
        <taxon>Bacillati</taxon>
        <taxon>Actinomycetota</taxon>
        <taxon>Actinomycetes</taxon>
        <taxon>Pseudonocardiales</taxon>
        <taxon>Pseudonocardiaceae</taxon>
        <taxon>Amycolatopsis</taxon>
    </lineage>
</organism>
<protein>
    <recommendedName>
        <fullName evidence="5">Signal transduction histidine kinase subgroup 3 dimerisation and phosphoacceptor domain-containing protein</fullName>
    </recommendedName>
</protein>
<dbReference type="PANTHER" id="PTHR24421:SF63">
    <property type="entry name" value="SENSOR HISTIDINE KINASE DESK"/>
    <property type="match status" value="1"/>
</dbReference>
<feature type="transmembrane region" description="Helical" evidence="4">
    <location>
        <begin position="149"/>
        <end position="170"/>
    </location>
</feature>
<feature type="transmembrane region" description="Helical" evidence="4">
    <location>
        <begin position="15"/>
        <end position="35"/>
    </location>
</feature>
<feature type="transmembrane region" description="Helical" evidence="4">
    <location>
        <begin position="119"/>
        <end position="137"/>
    </location>
</feature>
<sequence length="370" mass="39172">MNLDYPHWIVRRAPWFLLAIHLPILVLGPVTVLSGDDDTPSAGIVVLAVSSGALLTFLHLRHVFAAAQGRRPAGWPITLTAQALVAVVPIIWLFEYWTAPMLSLGAAAMALLPTRWGRALAFTVLMVAFLVIEWAAVRTLGPTEQIVNYVYTVGISAVFMLALYGTVRLIRLLNELHETRTELARSAVARERVRLSRDLHDLLGQSLSAISLKGDLAVRLLPIDTAAAHAEIAGVAQAARAALHDMNAVTRGEHAVVLGDEVTAAAALLAAAGVHTEVIGTATPHPVLAWAVREGTTNLLRHSDATRCVLALGPGSVEMTNDGVRSPRSPDGSGITGLRARAAAVGGTVSVTAGDDEFVLRVTVPAEGET</sequence>
<feature type="transmembrane region" description="Helical" evidence="4">
    <location>
        <begin position="72"/>
        <end position="90"/>
    </location>
</feature>
<keyword evidence="2" id="KW-0418">Kinase</keyword>
<keyword evidence="7" id="KW-1185">Reference proteome</keyword>
<comment type="caution">
    <text evidence="6">The sequence shown here is derived from an EMBL/GenBank/DDBJ whole genome shotgun (WGS) entry which is preliminary data.</text>
</comment>
<evidence type="ECO:0000259" key="5">
    <source>
        <dbReference type="Pfam" id="PF07730"/>
    </source>
</evidence>
<gene>
    <name evidence="6" type="ORF">GCM10009754_82440</name>
</gene>
<proteinExistence type="predicted"/>
<dbReference type="Proteomes" id="UP001501116">
    <property type="component" value="Unassembled WGS sequence"/>
</dbReference>
<feature type="transmembrane region" description="Helical" evidence="4">
    <location>
        <begin position="41"/>
        <end position="60"/>
    </location>
</feature>
<evidence type="ECO:0000256" key="4">
    <source>
        <dbReference type="SAM" id="Phobius"/>
    </source>
</evidence>
<dbReference type="InterPro" id="IPR036890">
    <property type="entry name" value="HATPase_C_sf"/>
</dbReference>
<dbReference type="InterPro" id="IPR050482">
    <property type="entry name" value="Sensor_HK_TwoCompSys"/>
</dbReference>
<evidence type="ECO:0000313" key="7">
    <source>
        <dbReference type="Proteomes" id="UP001501116"/>
    </source>
</evidence>
<dbReference type="InterPro" id="IPR011712">
    <property type="entry name" value="Sig_transdc_His_kin_sub3_dim/P"/>
</dbReference>
<dbReference type="PANTHER" id="PTHR24421">
    <property type="entry name" value="NITRATE/NITRITE SENSOR PROTEIN NARX-RELATED"/>
    <property type="match status" value="1"/>
</dbReference>
<accession>A0ABN2SRQ9</accession>
<dbReference type="EMBL" id="BAAANN010000059">
    <property type="protein sequence ID" value="GAA1991384.1"/>
    <property type="molecule type" value="Genomic_DNA"/>
</dbReference>